<dbReference type="EMBL" id="UINC01141768">
    <property type="protein sequence ID" value="SVD29707.1"/>
    <property type="molecule type" value="Genomic_DNA"/>
</dbReference>
<reference evidence="1" key="1">
    <citation type="submission" date="2018-05" db="EMBL/GenBank/DDBJ databases">
        <authorList>
            <person name="Lanie J.A."/>
            <person name="Ng W.-L."/>
            <person name="Kazmierczak K.M."/>
            <person name="Andrzejewski T.M."/>
            <person name="Davidsen T.M."/>
            <person name="Wayne K.J."/>
            <person name="Tettelin H."/>
            <person name="Glass J.I."/>
            <person name="Rusch D."/>
            <person name="Podicherti R."/>
            <person name="Tsui H.-C.T."/>
            <person name="Winkler M.E."/>
        </authorList>
    </citation>
    <scope>NUCLEOTIDE SEQUENCE</scope>
</reference>
<proteinExistence type="predicted"/>
<protein>
    <submittedName>
        <fullName evidence="1">Uncharacterized protein</fullName>
    </submittedName>
</protein>
<name>A0A382U6W7_9ZZZZ</name>
<organism evidence="1">
    <name type="scientific">marine metagenome</name>
    <dbReference type="NCBI Taxonomy" id="408172"/>
    <lineage>
        <taxon>unclassified sequences</taxon>
        <taxon>metagenomes</taxon>
        <taxon>ecological metagenomes</taxon>
    </lineage>
</organism>
<evidence type="ECO:0000313" key="1">
    <source>
        <dbReference type="EMBL" id="SVD29707.1"/>
    </source>
</evidence>
<accession>A0A382U6W7</accession>
<sequence>MLKEVGRKLRFAYHVGNLFSSRMQNASGSIENLARQKLAELRAKAQEFFGVEIDPDISFDLRGMAAGQANYVENKIR</sequence>
<dbReference type="AlphaFoldDB" id="A0A382U6W7"/>
<gene>
    <name evidence="1" type="ORF">METZ01_LOCUS382561</name>
</gene>
<feature type="non-terminal residue" evidence="1">
    <location>
        <position position="77"/>
    </location>
</feature>